<dbReference type="InterPro" id="IPR056350">
    <property type="entry name" value="HAT_Syf1_central"/>
</dbReference>
<evidence type="ECO:0000313" key="13">
    <source>
        <dbReference type="EMBL" id="KAJ2849005.1"/>
    </source>
</evidence>
<evidence type="ECO:0000256" key="4">
    <source>
        <dbReference type="ARBA" id="ARBA00022728"/>
    </source>
</evidence>
<evidence type="ECO:0000259" key="12">
    <source>
        <dbReference type="Pfam" id="PF23233"/>
    </source>
</evidence>
<dbReference type="GO" id="GO:0071014">
    <property type="term" value="C:post-mRNA release spliceosomal complex"/>
    <property type="evidence" value="ECO:0007669"/>
    <property type="project" value="TreeGrafter"/>
</dbReference>
<comment type="similarity">
    <text evidence="2">Belongs to the crooked-neck family.</text>
</comment>
<name>A0A9W8IDS6_9FUNG</name>
<feature type="domain" description="Pre-mRNA-splicing factor Syf1-like N-terminal HAT-repeats" evidence="12">
    <location>
        <begin position="9"/>
        <end position="165"/>
    </location>
</feature>
<dbReference type="AlphaFoldDB" id="A0A9W8IDS6"/>
<dbReference type="EMBL" id="JANBUW010000113">
    <property type="protein sequence ID" value="KAJ2849005.1"/>
    <property type="molecule type" value="Genomic_DNA"/>
</dbReference>
<keyword evidence="14" id="KW-1185">Reference proteome</keyword>
<dbReference type="FunFam" id="1.25.40.10:FF:000023">
    <property type="entry name" value="Pre-mRNA-splicing factor SYF1"/>
    <property type="match status" value="1"/>
</dbReference>
<dbReference type="InterPro" id="IPR055433">
    <property type="entry name" value="HAT_Syf1-like_N"/>
</dbReference>
<dbReference type="InterPro" id="IPR045075">
    <property type="entry name" value="Syf1-like"/>
</dbReference>
<evidence type="ECO:0000256" key="5">
    <source>
        <dbReference type="ARBA" id="ARBA00022737"/>
    </source>
</evidence>
<dbReference type="GO" id="GO:0000974">
    <property type="term" value="C:Prp19 complex"/>
    <property type="evidence" value="ECO:0007669"/>
    <property type="project" value="TreeGrafter"/>
</dbReference>
<evidence type="ECO:0000256" key="2">
    <source>
        <dbReference type="ARBA" id="ARBA00008644"/>
    </source>
</evidence>
<dbReference type="OrthoDB" id="10067343at2759"/>
<dbReference type="Proteomes" id="UP001139887">
    <property type="component" value="Unassembled WGS sequence"/>
</dbReference>
<feature type="domain" description="Pre-mRNA-splicing factor Syf1/CRNKL1-like C-terminal HAT-repeats" evidence="11">
    <location>
        <begin position="397"/>
        <end position="791"/>
    </location>
</feature>
<feature type="domain" description="Pre-mRNA-splicing factor SYF1 central HAT repeats" evidence="10">
    <location>
        <begin position="170"/>
        <end position="362"/>
    </location>
</feature>
<evidence type="ECO:0000256" key="6">
    <source>
        <dbReference type="ARBA" id="ARBA00023187"/>
    </source>
</evidence>
<keyword evidence="7" id="KW-0539">Nucleus</keyword>
<organism evidence="13 14">
    <name type="scientific">Coemansia brasiliensis</name>
    <dbReference type="NCBI Taxonomy" id="2650707"/>
    <lineage>
        <taxon>Eukaryota</taxon>
        <taxon>Fungi</taxon>
        <taxon>Fungi incertae sedis</taxon>
        <taxon>Zoopagomycota</taxon>
        <taxon>Kickxellomycotina</taxon>
        <taxon>Kickxellomycetes</taxon>
        <taxon>Kickxellales</taxon>
        <taxon>Kickxellaceae</taxon>
        <taxon>Coemansia</taxon>
    </lineage>
</organism>
<dbReference type="GO" id="GO:0071007">
    <property type="term" value="C:U2-type catalytic step 2 spliceosome"/>
    <property type="evidence" value="ECO:0007669"/>
    <property type="project" value="TreeGrafter"/>
</dbReference>
<dbReference type="Gene3D" id="1.25.40.10">
    <property type="entry name" value="Tetratricopeptide repeat domain"/>
    <property type="match status" value="3"/>
</dbReference>
<dbReference type="PANTHER" id="PTHR11246">
    <property type="entry name" value="PRE-MRNA SPLICING FACTOR"/>
    <property type="match status" value="1"/>
</dbReference>
<reference evidence="13" key="1">
    <citation type="submission" date="2022-07" db="EMBL/GenBank/DDBJ databases">
        <title>Phylogenomic reconstructions and comparative analyses of Kickxellomycotina fungi.</title>
        <authorList>
            <person name="Reynolds N.K."/>
            <person name="Stajich J.E."/>
            <person name="Barry K."/>
            <person name="Grigoriev I.V."/>
            <person name="Crous P."/>
            <person name="Smith M.E."/>
        </authorList>
    </citation>
    <scope>NUCLEOTIDE SEQUENCE</scope>
    <source>
        <strain evidence="13">NRRL 1566</strain>
    </source>
</reference>
<dbReference type="Pfam" id="PF23220">
    <property type="entry name" value="HAT_Syf1_M"/>
    <property type="match status" value="1"/>
</dbReference>
<dbReference type="Pfam" id="PF23233">
    <property type="entry name" value="HAT_Syf1_CNRKL1_N"/>
    <property type="match status" value="1"/>
</dbReference>
<protein>
    <submittedName>
        <fullName evidence="13">Pre-mRNA-splicing factor syf1</fullName>
    </submittedName>
</protein>
<comment type="subcellular location">
    <subcellularLocation>
        <location evidence="1">Nucleus</location>
    </subcellularLocation>
</comment>
<keyword evidence="4" id="KW-0747">Spliceosome</keyword>
<dbReference type="InterPro" id="IPR011990">
    <property type="entry name" value="TPR-like_helical_dom_sf"/>
</dbReference>
<comment type="function">
    <text evidence="8">Involved in pre-mRNA splicing and cell cycle progression.</text>
</comment>
<evidence type="ECO:0000313" key="14">
    <source>
        <dbReference type="Proteomes" id="UP001139887"/>
    </source>
</evidence>
<keyword evidence="6" id="KW-0508">mRNA splicing</keyword>
<feature type="region of interest" description="Disordered" evidence="9">
    <location>
        <begin position="759"/>
        <end position="799"/>
    </location>
</feature>
<dbReference type="InterPro" id="IPR055430">
    <property type="entry name" value="HAT_Syf1_CNRKL1_C"/>
</dbReference>
<dbReference type="PANTHER" id="PTHR11246:SF5">
    <property type="entry name" value="PRE-MRNA-SPLICING FACTOR SYF1"/>
    <property type="match status" value="1"/>
</dbReference>
<dbReference type="InterPro" id="IPR003107">
    <property type="entry name" value="HAT"/>
</dbReference>
<gene>
    <name evidence="13" type="primary">SYF1</name>
    <name evidence="13" type="ORF">IWW36_002939</name>
</gene>
<dbReference type="GO" id="GO:0000349">
    <property type="term" value="P:generation of catalytic spliceosome for first transesterification step"/>
    <property type="evidence" value="ECO:0007669"/>
    <property type="project" value="TreeGrafter"/>
</dbReference>
<accession>A0A9W8IDS6</accession>
<dbReference type="Pfam" id="PF23231">
    <property type="entry name" value="HAT_Syf1_CNRKL1_C"/>
    <property type="match status" value="1"/>
</dbReference>
<evidence type="ECO:0000256" key="3">
    <source>
        <dbReference type="ARBA" id="ARBA00022664"/>
    </source>
</evidence>
<evidence type="ECO:0000256" key="1">
    <source>
        <dbReference type="ARBA" id="ARBA00004123"/>
    </source>
</evidence>
<feature type="compositionally biased region" description="Low complexity" evidence="9">
    <location>
        <begin position="759"/>
        <end position="771"/>
    </location>
</feature>
<evidence type="ECO:0000256" key="8">
    <source>
        <dbReference type="ARBA" id="ARBA00037272"/>
    </source>
</evidence>
<comment type="caution">
    <text evidence="13">The sequence shown here is derived from an EMBL/GenBank/DDBJ whole genome shotgun (WGS) entry which is preliminary data.</text>
</comment>
<evidence type="ECO:0000256" key="7">
    <source>
        <dbReference type="ARBA" id="ARBA00023242"/>
    </source>
</evidence>
<dbReference type="SUPFAM" id="SSF48452">
    <property type="entry name" value="TPR-like"/>
    <property type="match status" value="2"/>
</dbReference>
<sequence length="799" mass="91748">MEIDISDADLAFEEEVLRNPYKLKGWLNYLDHKKPTPQALTIIYERALKALPGSYKLWRNYLLHRTNLMKGKNPFYFQRDFDKTLVCFERALLLLHKMPQIWLMYIRFIKRQPDVTKVRRVCDRALRSLAVTQHEQVWRVYVRFAEQVGGEMARRVYERVIKVWPNRAKDFIEFCEQQAEWGWAARQLVQELDSPLRNPDEEQQQWMRLANILQRHAGELSEEPWDVEQVIRDGIRRFAGEKQAGTLWTALAQWHIARGEMAQAQSVFEEAITQVRMVRDFAVVFDAYGEFLESVVTMEMERDVKEAAASGTLGNNIRTELRLVQLERLMDRRALLANDVELRQNSNSVQAWLKRVELWKQRSLDEGRSDKARRSACEMIKATFEEAVATVDAHKATQGTVSDLWLAFAQEFSEVKEKRQILDRAVEAPVGSVRELEEIYKAYVETELRARNVDGALRVLAQATRPPSSLSTSVAQAASRVNFNDEKVAASKRIFKSQRLWSLLVDLNELQGAVAGVRSAYERMIELRIATPQTIVNYAAFLEEQGFFEDSFRAYERGIAAFGYPVAVEIWNVYLRKFMDRYGGSRIERARDLFEQALDKCPPKYARPIYVAYGMLEEMYGRTRRALSVYERATSGVGPKERLLMFRFYAAKTALLVGLAQTRAVYERGVEELGDKEALQLALEFAQVERQLGEIDRARALFAYAAQLADPQVSPQLWDRWHSFEVVHGNEDTFKEMLRIKRSVQAKFSTDAQLLAAASASASAPAPAPAANSGKTEMESEQVASSNNPDELAIDDDDL</sequence>
<evidence type="ECO:0000259" key="10">
    <source>
        <dbReference type="Pfam" id="PF23220"/>
    </source>
</evidence>
<evidence type="ECO:0000256" key="9">
    <source>
        <dbReference type="SAM" id="MobiDB-lite"/>
    </source>
</evidence>
<keyword evidence="3" id="KW-0507">mRNA processing</keyword>
<proteinExistence type="inferred from homology"/>
<dbReference type="SMART" id="SM00386">
    <property type="entry name" value="HAT"/>
    <property type="match status" value="10"/>
</dbReference>
<evidence type="ECO:0000259" key="11">
    <source>
        <dbReference type="Pfam" id="PF23231"/>
    </source>
</evidence>
<keyword evidence="5" id="KW-0677">Repeat</keyword>